<dbReference type="NCBIfam" id="TIGR01589">
    <property type="entry name" value="A_thal_3526"/>
    <property type="match status" value="1"/>
</dbReference>
<organism evidence="1 2">
    <name type="scientific">Peronospora belbahrii</name>
    <dbReference type="NCBI Taxonomy" id="622444"/>
    <lineage>
        <taxon>Eukaryota</taxon>
        <taxon>Sar</taxon>
        <taxon>Stramenopiles</taxon>
        <taxon>Oomycota</taxon>
        <taxon>Peronosporomycetes</taxon>
        <taxon>Peronosporales</taxon>
        <taxon>Peronosporaceae</taxon>
        <taxon>Peronospora</taxon>
    </lineage>
</organism>
<keyword evidence="2" id="KW-1185">Reference proteome</keyword>
<proteinExistence type="predicted"/>
<dbReference type="InterPro" id="IPR006476">
    <property type="entry name" value="CHP01589_pln"/>
</dbReference>
<dbReference type="Pfam" id="PF09713">
    <property type="entry name" value="A_thal_3526"/>
    <property type="match status" value="1"/>
</dbReference>
<accession>A0ABN8CMK9</accession>
<protein>
    <submittedName>
        <fullName evidence="1">Uncharacterized protein</fullName>
    </submittedName>
</protein>
<sequence>MAYQQPLGEEWRTSNRLVKNGVLATASTKYHECSIRQKTDVVQSLVKKRLYFSLHAALRSKKFETVKDPQQGMTLAAALDTTLPSKRAGIASVHRRPKPAITINTGMVSVGAKRPQPTPVFPPTFSWNDILCVQHLIERCLRQYLSKNDILIILKEQANVDPAFADVVWQKLEEQNTRFFRAYSLQLQLKEQILAFNYLVGQQKEMTANSRKRVLHNNLNRLSAN</sequence>
<dbReference type="EMBL" id="CAKLCB010000010">
    <property type="protein sequence ID" value="CAH0513384.1"/>
    <property type="molecule type" value="Genomic_DNA"/>
</dbReference>
<evidence type="ECO:0000313" key="2">
    <source>
        <dbReference type="Proteomes" id="UP001158986"/>
    </source>
</evidence>
<dbReference type="PANTHER" id="PTHR31871:SF1">
    <property type="entry name" value="HISTIDINE-TRNA LIGASE"/>
    <property type="match status" value="1"/>
</dbReference>
<comment type="caution">
    <text evidence="1">The sequence shown here is derived from an EMBL/GenBank/DDBJ whole genome shotgun (WGS) entry which is preliminary data.</text>
</comment>
<gene>
    <name evidence="1" type="ORF">PBS001_LOCUS199</name>
</gene>
<evidence type="ECO:0000313" key="1">
    <source>
        <dbReference type="EMBL" id="CAH0513384.1"/>
    </source>
</evidence>
<dbReference type="Proteomes" id="UP001158986">
    <property type="component" value="Unassembled WGS sequence"/>
</dbReference>
<dbReference type="PANTHER" id="PTHR31871">
    <property type="entry name" value="OS02G0137100 PROTEIN"/>
    <property type="match status" value="1"/>
</dbReference>
<reference evidence="1 2" key="1">
    <citation type="submission" date="2021-11" db="EMBL/GenBank/DDBJ databases">
        <authorList>
            <person name="Islam A."/>
            <person name="Islam S."/>
            <person name="Flora M.S."/>
            <person name="Rahman M."/>
            <person name="Ziaur R.M."/>
            <person name="Epstein J.H."/>
            <person name="Hassan M."/>
            <person name="Klassen M."/>
            <person name="Woodard K."/>
            <person name="Webb A."/>
            <person name="Webby R.J."/>
            <person name="El Zowalaty M.E."/>
        </authorList>
    </citation>
    <scope>NUCLEOTIDE SEQUENCE [LARGE SCALE GENOMIC DNA]</scope>
    <source>
        <strain evidence="1">Pbs1</strain>
    </source>
</reference>
<name>A0ABN8CMK9_9STRA</name>